<dbReference type="RefSeq" id="WP_073607370.1">
    <property type="nucleotide sequence ID" value="NZ_MRCG01000002.1"/>
</dbReference>
<reference evidence="1 2" key="1">
    <citation type="submission" date="2016-11" db="EMBL/GenBank/DDBJ databases">
        <title>Draft Genome Sequences of Nine Cyanobacterial Strains from Diverse Habitats.</title>
        <authorList>
            <person name="Zhu T."/>
            <person name="Hou S."/>
            <person name="Lu X."/>
            <person name="Hess W.R."/>
        </authorList>
    </citation>
    <scope>NUCLEOTIDE SEQUENCE [LARGE SCALE GENOMIC DNA]</scope>
    <source>
        <strain evidence="1 2">NIES-30</strain>
    </source>
</reference>
<comment type="caution">
    <text evidence="1">The sequence shown here is derived from an EMBL/GenBank/DDBJ whole genome shotgun (WGS) entry which is preliminary data.</text>
</comment>
<dbReference type="AlphaFoldDB" id="A0A1U7J9M9"/>
<dbReference type="OrthoDB" id="532699at2"/>
<dbReference type="EMBL" id="MRCG01000002">
    <property type="protein sequence ID" value="OKH50129.1"/>
    <property type="molecule type" value="Genomic_DNA"/>
</dbReference>
<keyword evidence="2" id="KW-1185">Reference proteome</keyword>
<name>A0A1U7J9M9_9CYAN</name>
<dbReference type="Proteomes" id="UP000185557">
    <property type="component" value="Unassembled WGS sequence"/>
</dbReference>
<proteinExistence type="predicted"/>
<dbReference type="STRING" id="549789.NIES30_05355"/>
<protein>
    <submittedName>
        <fullName evidence="1">Uncharacterized protein</fullName>
    </submittedName>
</protein>
<sequence length="132" mass="14814">MTATIQSPDLMLAQTLRAKLPVDTVTALLAYPNIAADLALVLDQPPLGADYVPREIEVLYDDVTIFHWRDGRIQAQCADVEIDYMPTLVEWLIDGDTAYFSVQGLEVINRIKIMPLMDLESLDPLKEEPCKP</sequence>
<accession>A0A1U7J9M9</accession>
<evidence type="ECO:0000313" key="2">
    <source>
        <dbReference type="Proteomes" id="UP000185557"/>
    </source>
</evidence>
<gene>
    <name evidence="1" type="ORF">NIES30_05355</name>
</gene>
<organism evidence="1 2">
    <name type="scientific">Phormidium tenue NIES-30</name>
    <dbReference type="NCBI Taxonomy" id="549789"/>
    <lineage>
        <taxon>Bacteria</taxon>
        <taxon>Bacillati</taxon>
        <taxon>Cyanobacteriota</taxon>
        <taxon>Cyanophyceae</taxon>
        <taxon>Oscillatoriophycideae</taxon>
        <taxon>Oscillatoriales</taxon>
        <taxon>Oscillatoriaceae</taxon>
        <taxon>Phormidium</taxon>
    </lineage>
</organism>
<evidence type="ECO:0000313" key="1">
    <source>
        <dbReference type="EMBL" id="OKH50129.1"/>
    </source>
</evidence>